<name>X1F967_9ZZZZ</name>
<accession>X1F967</accession>
<protein>
    <recommendedName>
        <fullName evidence="9">Transposase IS891/IS1136/IS1341 domain-containing protein</fullName>
    </recommendedName>
</protein>
<feature type="domain" description="Probable transposase IS891/IS1136/IS1341" evidence="6">
    <location>
        <begin position="168"/>
        <end position="252"/>
    </location>
</feature>
<dbReference type="EMBL" id="BARU01000037">
    <property type="protein sequence ID" value="GAH25944.1"/>
    <property type="molecule type" value="Genomic_DNA"/>
</dbReference>
<comment type="similarity">
    <text evidence="2">In the N-terminal section; belongs to the transposase 2 family.</text>
</comment>
<dbReference type="GO" id="GO:0032196">
    <property type="term" value="P:transposition"/>
    <property type="evidence" value="ECO:0007669"/>
    <property type="project" value="UniProtKB-KW"/>
</dbReference>
<evidence type="ECO:0000256" key="4">
    <source>
        <dbReference type="ARBA" id="ARBA00023125"/>
    </source>
</evidence>
<gene>
    <name evidence="8" type="ORF">S03H2_00276</name>
</gene>
<dbReference type="InterPro" id="IPR051399">
    <property type="entry name" value="RNA-guided_DNA_endo/Transpos"/>
</dbReference>
<dbReference type="InterPro" id="IPR001959">
    <property type="entry name" value="Transposase"/>
</dbReference>
<dbReference type="Pfam" id="PF01385">
    <property type="entry name" value="OrfB_IS605"/>
    <property type="match status" value="1"/>
</dbReference>
<evidence type="ECO:0000256" key="3">
    <source>
        <dbReference type="ARBA" id="ARBA00022578"/>
    </source>
</evidence>
<sequence>MEKEIVKTFKVKLNISPEDREKLDKTLFEYNNLLNYLSSIAWDKKITNKVKLHHLTYYPAREKFNLPAQFVCSARDVVCDRMRAIIKRKRKSKPQFKKPFLRYDVRTITFKEGYCSLSTSFGRIKAKIIPYDYLNQHKDWTLTNTPTLIKRNKDFYLCLHFKKTVVLKEPSILIGVDLGIKNIAVTSNNKFFSGGYLTYKSNHFFRLRKALQAKGTPSAKRVLKRISGREKRFKLDYLHQKSKKLVQYVSELQNPCIVFEKLQGIREQESKGRKMNRKLSTWTFRKFQELVTYKANQIGVPVAFVDARYTSQKCSRCGNILKSQRTGNTFKCKACGFELNADLNGARNIRKNFTEGQAPQVGLSVNQPLSSAFVTTS</sequence>
<evidence type="ECO:0000256" key="5">
    <source>
        <dbReference type="ARBA" id="ARBA00023172"/>
    </source>
</evidence>
<proteinExistence type="inferred from homology"/>
<dbReference type="GO" id="GO:0006310">
    <property type="term" value="P:DNA recombination"/>
    <property type="evidence" value="ECO:0007669"/>
    <property type="project" value="UniProtKB-KW"/>
</dbReference>
<dbReference type="InterPro" id="IPR010095">
    <property type="entry name" value="Cas12f1-like_TNB"/>
</dbReference>
<evidence type="ECO:0000256" key="2">
    <source>
        <dbReference type="ARBA" id="ARBA00011044"/>
    </source>
</evidence>
<keyword evidence="5" id="KW-0233">DNA recombination</keyword>
<evidence type="ECO:0000259" key="7">
    <source>
        <dbReference type="Pfam" id="PF07282"/>
    </source>
</evidence>
<keyword evidence="3" id="KW-0815">Transposition</keyword>
<dbReference type="NCBIfam" id="TIGR01766">
    <property type="entry name" value="IS200/IS605 family accessory protein TnpB-like domain"/>
    <property type="match status" value="1"/>
</dbReference>
<dbReference type="PANTHER" id="PTHR30405:SF11">
    <property type="entry name" value="RNA-GUIDED DNA ENDONUCLEASE RV2885C-RELATED"/>
    <property type="match status" value="1"/>
</dbReference>
<evidence type="ECO:0000256" key="1">
    <source>
        <dbReference type="ARBA" id="ARBA00008761"/>
    </source>
</evidence>
<dbReference type="NCBIfam" id="NF040570">
    <property type="entry name" value="guided_TnpB"/>
    <property type="match status" value="1"/>
</dbReference>
<feature type="domain" description="Cas12f1-like TNB" evidence="7">
    <location>
        <begin position="284"/>
        <end position="349"/>
    </location>
</feature>
<dbReference type="Pfam" id="PF07282">
    <property type="entry name" value="Cas12f1-like_TNB"/>
    <property type="match status" value="1"/>
</dbReference>
<dbReference type="GO" id="GO:0003677">
    <property type="term" value="F:DNA binding"/>
    <property type="evidence" value="ECO:0007669"/>
    <property type="project" value="UniProtKB-KW"/>
</dbReference>
<dbReference type="PANTHER" id="PTHR30405">
    <property type="entry name" value="TRANSPOSASE"/>
    <property type="match status" value="1"/>
</dbReference>
<evidence type="ECO:0000313" key="8">
    <source>
        <dbReference type="EMBL" id="GAH25944.1"/>
    </source>
</evidence>
<evidence type="ECO:0008006" key="9">
    <source>
        <dbReference type="Google" id="ProtNLM"/>
    </source>
</evidence>
<comment type="similarity">
    <text evidence="1">In the C-terminal section; belongs to the transposase 35 family.</text>
</comment>
<reference evidence="8" key="1">
    <citation type="journal article" date="2014" name="Front. Microbiol.">
        <title>High frequency of phylogenetically diverse reductive dehalogenase-homologous genes in deep subseafloor sedimentary metagenomes.</title>
        <authorList>
            <person name="Kawai M."/>
            <person name="Futagami T."/>
            <person name="Toyoda A."/>
            <person name="Takaki Y."/>
            <person name="Nishi S."/>
            <person name="Hori S."/>
            <person name="Arai W."/>
            <person name="Tsubouchi T."/>
            <person name="Morono Y."/>
            <person name="Uchiyama I."/>
            <person name="Ito T."/>
            <person name="Fujiyama A."/>
            <person name="Inagaki F."/>
            <person name="Takami H."/>
        </authorList>
    </citation>
    <scope>NUCLEOTIDE SEQUENCE</scope>
    <source>
        <strain evidence="8">Expedition CK06-06</strain>
    </source>
</reference>
<comment type="caution">
    <text evidence="8">The sequence shown here is derived from an EMBL/GenBank/DDBJ whole genome shotgun (WGS) entry which is preliminary data.</text>
</comment>
<evidence type="ECO:0000259" key="6">
    <source>
        <dbReference type="Pfam" id="PF01385"/>
    </source>
</evidence>
<keyword evidence="4" id="KW-0238">DNA-binding</keyword>
<dbReference type="AlphaFoldDB" id="X1F967"/>
<organism evidence="8">
    <name type="scientific">marine sediment metagenome</name>
    <dbReference type="NCBI Taxonomy" id="412755"/>
    <lineage>
        <taxon>unclassified sequences</taxon>
        <taxon>metagenomes</taxon>
        <taxon>ecological metagenomes</taxon>
    </lineage>
</organism>